<feature type="transmembrane region" description="Helical" evidence="7">
    <location>
        <begin position="86"/>
        <end position="106"/>
    </location>
</feature>
<evidence type="ECO:0000256" key="5">
    <source>
        <dbReference type="ARBA" id="ARBA00022989"/>
    </source>
</evidence>
<sequence length="301" mass="32406">MDALVKLVPLTSEIWGYLAIDVFLALLLLLVMKWLTGMVRKNSVAEELGVKDNFAFGISIAGGMLSLCIVLSSVVGRHIGIGFQEAALGMVQFGVVGILLVKFGRFAHDKLVLNRVDTMAMISDRSVSIALVDAASLIASAIILRSIMLWVDGSDMNAIIAIVTGFTVVLTILLVMTRILEARYAKGNQNDSFQGALRKGQLALAIEHSGNLLGTAMIVSVSRFLLEYNPAGYVSNVTGWIIVSIALAVLLHLLVLLSKYIILYGMNFRQEVDQQHNVGVACLGFTLSLGIALIVQGIFAV</sequence>
<organism evidence="8 9">
    <name type="scientific">Alteromonas halophila</name>
    <dbReference type="NCBI Taxonomy" id="516698"/>
    <lineage>
        <taxon>Bacteria</taxon>
        <taxon>Pseudomonadati</taxon>
        <taxon>Pseudomonadota</taxon>
        <taxon>Gammaproteobacteria</taxon>
        <taxon>Alteromonadales</taxon>
        <taxon>Alteromonadaceae</taxon>
        <taxon>Alteromonas/Salinimonas group</taxon>
        <taxon>Alteromonas</taxon>
    </lineage>
</organism>
<evidence type="ECO:0000256" key="7">
    <source>
        <dbReference type="SAM" id="Phobius"/>
    </source>
</evidence>
<evidence type="ECO:0000256" key="1">
    <source>
        <dbReference type="ARBA" id="ARBA00004651"/>
    </source>
</evidence>
<evidence type="ECO:0000256" key="2">
    <source>
        <dbReference type="ARBA" id="ARBA00005779"/>
    </source>
</evidence>
<comment type="similarity">
    <text evidence="2">Belongs to the UPF0719 family.</text>
</comment>
<comment type="subcellular location">
    <subcellularLocation>
        <location evidence="1">Cell membrane</location>
        <topology evidence="1">Multi-pass membrane protein</topology>
    </subcellularLocation>
</comment>
<name>A0A918JMG0_9ALTE</name>
<feature type="transmembrane region" description="Helical" evidence="7">
    <location>
        <begin position="201"/>
        <end position="225"/>
    </location>
</feature>
<keyword evidence="3" id="KW-1003">Cell membrane</keyword>
<feature type="transmembrane region" description="Helical" evidence="7">
    <location>
        <begin position="53"/>
        <end position="74"/>
    </location>
</feature>
<evidence type="ECO:0000313" key="9">
    <source>
        <dbReference type="Proteomes" id="UP000631300"/>
    </source>
</evidence>
<protein>
    <submittedName>
        <fullName evidence="8">ATP synthase F0 subunit A</fullName>
    </submittedName>
</protein>
<dbReference type="InterPro" id="IPR007140">
    <property type="entry name" value="DUF350"/>
</dbReference>
<dbReference type="Pfam" id="PF03994">
    <property type="entry name" value="DUF350"/>
    <property type="match status" value="2"/>
</dbReference>
<dbReference type="RefSeq" id="WP_189406251.1">
    <property type="nucleotide sequence ID" value="NZ_BMXP01000004.1"/>
</dbReference>
<keyword evidence="4 7" id="KW-0812">Transmembrane</keyword>
<dbReference type="AlphaFoldDB" id="A0A918JMG0"/>
<keyword evidence="9" id="KW-1185">Reference proteome</keyword>
<accession>A0A918JMG0</accession>
<gene>
    <name evidence="8" type="ORF">GCM10007391_21180</name>
</gene>
<reference evidence="8" key="2">
    <citation type="submission" date="2020-09" db="EMBL/GenBank/DDBJ databases">
        <authorList>
            <person name="Sun Q."/>
            <person name="Kim S."/>
        </authorList>
    </citation>
    <scope>NUCLEOTIDE SEQUENCE</scope>
    <source>
        <strain evidence="8">KCTC 22164</strain>
    </source>
</reference>
<feature type="transmembrane region" description="Helical" evidence="7">
    <location>
        <begin position="278"/>
        <end position="299"/>
    </location>
</feature>
<feature type="transmembrane region" description="Helical" evidence="7">
    <location>
        <begin position="14"/>
        <end position="32"/>
    </location>
</feature>
<proteinExistence type="inferred from homology"/>
<comment type="caution">
    <text evidence="8">The sequence shown here is derived from an EMBL/GenBank/DDBJ whole genome shotgun (WGS) entry which is preliminary data.</text>
</comment>
<feature type="transmembrane region" description="Helical" evidence="7">
    <location>
        <begin position="157"/>
        <end position="180"/>
    </location>
</feature>
<evidence type="ECO:0000256" key="4">
    <source>
        <dbReference type="ARBA" id="ARBA00022692"/>
    </source>
</evidence>
<dbReference type="PANTHER" id="PTHR40043">
    <property type="entry name" value="UPF0719 INNER MEMBRANE PROTEIN YJFL"/>
    <property type="match status" value="1"/>
</dbReference>
<evidence type="ECO:0000313" key="8">
    <source>
        <dbReference type="EMBL" id="GGW87112.1"/>
    </source>
</evidence>
<dbReference type="GO" id="GO:0005886">
    <property type="term" value="C:plasma membrane"/>
    <property type="evidence" value="ECO:0007669"/>
    <property type="project" value="UniProtKB-SubCell"/>
</dbReference>
<keyword evidence="6 7" id="KW-0472">Membrane</keyword>
<feature type="transmembrane region" description="Helical" evidence="7">
    <location>
        <begin position="127"/>
        <end position="151"/>
    </location>
</feature>
<evidence type="ECO:0000256" key="6">
    <source>
        <dbReference type="ARBA" id="ARBA00023136"/>
    </source>
</evidence>
<dbReference type="Proteomes" id="UP000631300">
    <property type="component" value="Unassembled WGS sequence"/>
</dbReference>
<evidence type="ECO:0000256" key="3">
    <source>
        <dbReference type="ARBA" id="ARBA00022475"/>
    </source>
</evidence>
<feature type="transmembrane region" description="Helical" evidence="7">
    <location>
        <begin position="237"/>
        <end position="257"/>
    </location>
</feature>
<dbReference type="PANTHER" id="PTHR40043:SF1">
    <property type="entry name" value="UPF0719 INNER MEMBRANE PROTEIN YJFL"/>
    <property type="match status" value="1"/>
</dbReference>
<reference evidence="8" key="1">
    <citation type="journal article" date="2014" name="Int. J. Syst. Evol. Microbiol.">
        <title>Complete genome sequence of Corynebacterium casei LMG S-19264T (=DSM 44701T), isolated from a smear-ripened cheese.</title>
        <authorList>
            <consortium name="US DOE Joint Genome Institute (JGI-PGF)"/>
            <person name="Walter F."/>
            <person name="Albersmeier A."/>
            <person name="Kalinowski J."/>
            <person name="Ruckert C."/>
        </authorList>
    </citation>
    <scope>NUCLEOTIDE SEQUENCE</scope>
    <source>
        <strain evidence="8">KCTC 22164</strain>
    </source>
</reference>
<dbReference type="EMBL" id="BMXP01000004">
    <property type="protein sequence ID" value="GGW87112.1"/>
    <property type="molecule type" value="Genomic_DNA"/>
</dbReference>
<keyword evidence="5 7" id="KW-1133">Transmembrane helix</keyword>